<dbReference type="EMBL" id="AODH01000028">
    <property type="protein sequence ID" value="EUJ39361.1"/>
    <property type="molecule type" value="Genomic_DNA"/>
</dbReference>
<gene>
    <name evidence="1" type="ORF">BCAMP_07460</name>
</gene>
<dbReference type="OrthoDB" id="9775096at2"/>
<dbReference type="AlphaFoldDB" id="W7CU79"/>
<proteinExistence type="predicted"/>
<dbReference type="InterPro" id="IPR012338">
    <property type="entry name" value="Beta-lactam/transpept-like"/>
</dbReference>
<dbReference type="STRING" id="1265861.BCAMP_07460"/>
<evidence type="ECO:0000313" key="1">
    <source>
        <dbReference type="EMBL" id="EUJ39361.1"/>
    </source>
</evidence>
<keyword evidence="2" id="KW-1185">Reference proteome</keyword>
<sequence>MPYVERACHSIRMTQRRKKQYSPVMKQNINKVFDRTGMKWNLVNANDNAKVMEVIQRQDGRATSYLQHANYDNQRIMTCFSMKIAHDVAIVYADEPYIMAVMSKN</sequence>
<protein>
    <submittedName>
        <fullName evidence="1">Beta-lactamase</fullName>
    </submittedName>
</protein>
<reference evidence="1 2" key="1">
    <citation type="submission" date="2012-12" db="EMBL/GenBank/DDBJ databases">
        <title>Novel taxa of Listeriaceae from agricultural environments in the United States.</title>
        <authorList>
            <person name="den Bakker H.C."/>
            <person name="Allred A."/>
            <person name="Warchocki S."/>
            <person name="Wright E.M."/>
            <person name="Burrell A."/>
            <person name="Nightingale K.K."/>
            <person name="Kephart D."/>
            <person name="Wiedmann M."/>
        </authorList>
    </citation>
    <scope>NUCLEOTIDE SEQUENCE [LARGE SCALE GENOMIC DNA]</scope>
    <source>
        <strain evidence="1 2">FSL F6-1037</strain>
    </source>
</reference>
<comment type="caution">
    <text evidence="1">The sequence shown here is derived from an EMBL/GenBank/DDBJ whole genome shotgun (WGS) entry which is preliminary data.</text>
</comment>
<name>W7CU79_9LIST</name>
<dbReference type="Gene3D" id="3.40.710.10">
    <property type="entry name" value="DD-peptidase/beta-lactamase superfamily"/>
    <property type="match status" value="1"/>
</dbReference>
<evidence type="ECO:0000313" key="2">
    <source>
        <dbReference type="Proteomes" id="UP000019243"/>
    </source>
</evidence>
<dbReference type="Proteomes" id="UP000019243">
    <property type="component" value="Unassembled WGS sequence"/>
</dbReference>
<organism evidence="1 2">
    <name type="scientific">Brochothrix campestris FSL F6-1037</name>
    <dbReference type="NCBI Taxonomy" id="1265861"/>
    <lineage>
        <taxon>Bacteria</taxon>
        <taxon>Bacillati</taxon>
        <taxon>Bacillota</taxon>
        <taxon>Bacilli</taxon>
        <taxon>Bacillales</taxon>
        <taxon>Listeriaceae</taxon>
        <taxon>Brochothrix</taxon>
    </lineage>
</organism>
<dbReference type="RefSeq" id="WP_035314692.1">
    <property type="nucleotide sequence ID" value="NZ_AODH01000028.1"/>
</dbReference>
<accession>W7CU79</accession>